<dbReference type="InterPro" id="IPR008462">
    <property type="entry name" value="CsbD"/>
</dbReference>
<dbReference type="SUPFAM" id="SSF69047">
    <property type="entry name" value="Hypothetical protein YjbJ"/>
    <property type="match status" value="1"/>
</dbReference>
<protein>
    <recommendedName>
        <fullName evidence="3">CsbD-like domain-containing protein</fullName>
    </recommendedName>
</protein>
<feature type="domain" description="CsbD-like" evidence="3">
    <location>
        <begin position="6"/>
        <end position="56"/>
    </location>
</feature>
<dbReference type="Pfam" id="PF05532">
    <property type="entry name" value="CsbD"/>
    <property type="match status" value="1"/>
</dbReference>
<feature type="transmembrane region" description="Helical" evidence="2">
    <location>
        <begin position="107"/>
        <end position="126"/>
    </location>
</feature>
<dbReference type="RefSeq" id="WP_145117245.1">
    <property type="nucleotide sequence ID" value="NZ_CP036292.1"/>
</dbReference>
<reference evidence="4 5" key="1">
    <citation type="submission" date="2019-02" db="EMBL/GenBank/DDBJ databases">
        <title>Deep-cultivation of Planctomycetes and their phenomic and genomic characterization uncovers novel biology.</title>
        <authorList>
            <person name="Wiegand S."/>
            <person name="Jogler M."/>
            <person name="Boedeker C."/>
            <person name="Pinto D."/>
            <person name="Vollmers J."/>
            <person name="Rivas-Marin E."/>
            <person name="Kohn T."/>
            <person name="Peeters S.H."/>
            <person name="Heuer A."/>
            <person name="Rast P."/>
            <person name="Oberbeckmann S."/>
            <person name="Bunk B."/>
            <person name="Jeske O."/>
            <person name="Meyerdierks A."/>
            <person name="Storesund J.E."/>
            <person name="Kallscheuer N."/>
            <person name="Luecker S."/>
            <person name="Lage O.M."/>
            <person name="Pohl T."/>
            <person name="Merkel B.J."/>
            <person name="Hornburger P."/>
            <person name="Mueller R.-W."/>
            <person name="Bruemmer F."/>
            <person name="Labrenz M."/>
            <person name="Spormann A.M."/>
            <person name="Op den Camp H."/>
            <person name="Overmann J."/>
            <person name="Amann R."/>
            <person name="Jetten M.S.M."/>
            <person name="Mascher T."/>
            <person name="Medema M.H."/>
            <person name="Devos D.P."/>
            <person name="Kaster A.-K."/>
            <person name="Ovreas L."/>
            <person name="Rohde M."/>
            <person name="Galperin M.Y."/>
            <person name="Jogler C."/>
        </authorList>
    </citation>
    <scope>NUCLEOTIDE SEQUENCE [LARGE SCALE GENOMIC DNA]</scope>
    <source>
        <strain evidence="4 5">Mal33</strain>
    </source>
</reference>
<dbReference type="InterPro" id="IPR036629">
    <property type="entry name" value="YjbJ_sf"/>
</dbReference>
<name>A0A518IM91_9BACT</name>
<keyword evidence="2" id="KW-0472">Membrane</keyword>
<keyword evidence="5" id="KW-1185">Reference proteome</keyword>
<dbReference type="Proteomes" id="UP000316770">
    <property type="component" value="Chromosome"/>
</dbReference>
<evidence type="ECO:0000313" key="4">
    <source>
        <dbReference type="EMBL" id="QDV54208.1"/>
    </source>
</evidence>
<evidence type="ECO:0000256" key="1">
    <source>
        <dbReference type="ARBA" id="ARBA00009129"/>
    </source>
</evidence>
<dbReference type="Gene3D" id="1.10.1470.10">
    <property type="entry name" value="YjbJ"/>
    <property type="match status" value="1"/>
</dbReference>
<accession>A0A518IM91</accession>
<evidence type="ECO:0000256" key="2">
    <source>
        <dbReference type="SAM" id="Phobius"/>
    </source>
</evidence>
<evidence type="ECO:0000313" key="5">
    <source>
        <dbReference type="Proteomes" id="UP000316770"/>
    </source>
</evidence>
<gene>
    <name evidence="4" type="ORF">Mal33_01570</name>
</gene>
<proteinExistence type="inferred from homology"/>
<dbReference type="AlphaFoldDB" id="A0A518IM91"/>
<dbReference type="EMBL" id="CP036318">
    <property type="protein sequence ID" value="QDV54208.1"/>
    <property type="molecule type" value="Genomic_DNA"/>
</dbReference>
<keyword evidence="2" id="KW-0812">Transmembrane</keyword>
<dbReference type="PANTHER" id="PTHR34977:SF1">
    <property type="entry name" value="UPF0337 PROTEIN YJBJ"/>
    <property type="match status" value="1"/>
</dbReference>
<dbReference type="InterPro" id="IPR050423">
    <property type="entry name" value="UPF0337_stress_rsp"/>
</dbReference>
<dbReference type="OrthoDB" id="278198at2"/>
<comment type="similarity">
    <text evidence="1">Belongs to the UPF0337 (CsbD) family.</text>
</comment>
<sequence length="142" mass="15831">MATKQQISGEWNSIQGAVKEKYGQITDDELREVEGEKEQLIGLIQQKVGAARAEVESFVNKIYQECGESCSHLSDRAANYAEATGQRLREGYDQSTRAVARRPMESIVTAFGVGVLAGVAIGYSLAADRYREPTWRDRLMNR</sequence>
<organism evidence="4 5">
    <name type="scientific">Rosistilla oblonga</name>
    <dbReference type="NCBI Taxonomy" id="2527990"/>
    <lineage>
        <taxon>Bacteria</taxon>
        <taxon>Pseudomonadati</taxon>
        <taxon>Planctomycetota</taxon>
        <taxon>Planctomycetia</taxon>
        <taxon>Pirellulales</taxon>
        <taxon>Pirellulaceae</taxon>
        <taxon>Rosistilla</taxon>
    </lineage>
</organism>
<evidence type="ECO:0000259" key="3">
    <source>
        <dbReference type="Pfam" id="PF05532"/>
    </source>
</evidence>
<dbReference type="PANTHER" id="PTHR34977">
    <property type="entry name" value="UPF0337 PROTEIN YJBJ"/>
    <property type="match status" value="1"/>
</dbReference>
<keyword evidence="2" id="KW-1133">Transmembrane helix</keyword>